<proteinExistence type="predicted"/>
<evidence type="ECO:0000313" key="10">
    <source>
        <dbReference type="EMBL" id="CAI5444667.1"/>
    </source>
</evidence>
<sequence>MRIRTLYSVRSSSEKQAGEPAEKTTCRRTLGQPADKSFDEIVLVRHSGGCPKVRRQVISSRKMSDFEIAFNHFSKYPTLEVFLGFVTQVEMMALRLPANELKSDVIEAMTKIRSDKIFDRIRVNEAILRLYNVLGNVSQRLRITGIYEQIDKEGHFETSLKFHLQWAEGYGKDNKLEKFKYVLDLARERLKTKMTKKKIEAGFRDLVDSYFKDEADYLFLDPDDTMILFNPRHFGRANNRRRSSINILRKSCPIVDPAKKDFFGPKTKSLLRTEFLDNETKFGTSPEEFRVAMLTDLAGDCMDIEEQDDSVVIIENGVSSVKNEKRRRELSTIDEESKTSDISDSEKKSLIFSPDDDCIPLRNVNENPPATVTIFEEISIDEIEQDNDRLERGREGRRSCDSVTSTQLRRSNIGLNNLVENNHAGFSDTIVIEDTMIEEMESLDSTQNITTDCSVFSEPFSVVNSTAESSESLEQREQVSEAMDDFAPVQNVTSDFYLEPNFVYSIAEKSEARESFISNQQSIASSSKQRGEVFEPEEESENMESLASTQNVTADCSVYCYPDSTFVVHTNSGNSEVCTSDEQPEKVTEDMESLVSTQNATADSKVFRYPQHTFIVHTNSGNSKSLEQQDVVKSNGSVEEFDDSNSPSPKKSTKQCWDDSMDCAIRSSSVITSTPASHVPFVNVEEFFGNGPKWTKQQETSIFAFPDENETLESHSSVSPTFCQEPVAIEGTQIEEKINVKPDDSLSAQLERLSLGPEEKSNEIGESTPLLEVEETGRKDRRRSEVIRRENNPWDENLRSRIMKLVPTPTDQHEFEITCPRIVAMGSFEAGGETYQIQTLLGQGGYAKVYKAMSEEKKLVAVKYERPSCHWEVYVCDQLRFRLLQKTYERCKIIANQCIMQITDAYIFSNASLLINDYHEFGSLLDNINNLEDRNWHISCFLLVQIAKIIEKVHECGIIHGDLKPDNFMVTRKIDMSWEAEKLLGDDVFVVKLIDWGTAIDMSRLEGREFKGQAGTEGFDCPEMIDGRGWTYQPDFFGYAATMAVLISGKYGKVIRSECGKYSMDVEIKRRDKLREPAMEIIHQYLNIPSCSKLPKWSKAIEMFADIWKKNFDISEWRHAATIFNETCEKSKK</sequence>
<dbReference type="OrthoDB" id="248495at2759"/>
<dbReference type="GO" id="GO:0005634">
    <property type="term" value="C:nucleus"/>
    <property type="evidence" value="ECO:0007669"/>
    <property type="project" value="TreeGrafter"/>
</dbReference>
<keyword evidence="2" id="KW-0158">Chromosome</keyword>
<dbReference type="GO" id="GO:0007094">
    <property type="term" value="P:mitotic spindle assembly checkpoint signaling"/>
    <property type="evidence" value="ECO:0007669"/>
    <property type="project" value="InterPro"/>
</dbReference>
<accession>A0A9P1MYS9</accession>
<evidence type="ECO:0000256" key="2">
    <source>
        <dbReference type="ARBA" id="ARBA00022454"/>
    </source>
</evidence>
<keyword evidence="5 7" id="KW-0067">ATP-binding</keyword>
<feature type="compositionally biased region" description="Basic and acidic residues" evidence="8">
    <location>
        <begin position="775"/>
        <end position="784"/>
    </location>
</feature>
<dbReference type="Pfam" id="PF00069">
    <property type="entry name" value="Pkinase"/>
    <property type="match status" value="1"/>
</dbReference>
<name>A0A9P1MYS9_9PELO</name>
<dbReference type="InterPro" id="IPR000719">
    <property type="entry name" value="Prot_kinase_dom"/>
</dbReference>
<keyword evidence="6" id="KW-0137">Centromere</keyword>
<evidence type="ECO:0000256" key="6">
    <source>
        <dbReference type="ARBA" id="ARBA00023328"/>
    </source>
</evidence>
<keyword evidence="4" id="KW-0995">Kinetochore</keyword>
<dbReference type="Proteomes" id="UP001152747">
    <property type="component" value="Unassembled WGS sequence"/>
</dbReference>
<feature type="region of interest" description="Disordered" evidence="8">
    <location>
        <begin position="620"/>
        <end position="655"/>
    </location>
</feature>
<dbReference type="GO" id="GO:0032991">
    <property type="term" value="C:protein-containing complex"/>
    <property type="evidence" value="ECO:0007669"/>
    <property type="project" value="UniProtKB-ARBA"/>
</dbReference>
<dbReference type="AlphaFoldDB" id="A0A9P1MYS9"/>
<keyword evidence="3 7" id="KW-0547">Nucleotide-binding</keyword>
<comment type="subcellular location">
    <subcellularLocation>
        <location evidence="1">Chromosome</location>
        <location evidence="1">Centromere</location>
        <location evidence="1">Kinetochore</location>
    </subcellularLocation>
</comment>
<organism evidence="10 11">
    <name type="scientific">Caenorhabditis angaria</name>
    <dbReference type="NCBI Taxonomy" id="860376"/>
    <lineage>
        <taxon>Eukaryota</taxon>
        <taxon>Metazoa</taxon>
        <taxon>Ecdysozoa</taxon>
        <taxon>Nematoda</taxon>
        <taxon>Chromadorea</taxon>
        <taxon>Rhabditida</taxon>
        <taxon>Rhabditina</taxon>
        <taxon>Rhabditomorpha</taxon>
        <taxon>Rhabditoidea</taxon>
        <taxon>Rhabditidae</taxon>
        <taxon>Peloderinae</taxon>
        <taxon>Caenorhabditis</taxon>
    </lineage>
</organism>
<dbReference type="InterPro" id="IPR017441">
    <property type="entry name" value="Protein_kinase_ATP_BS"/>
</dbReference>
<dbReference type="GO" id="GO:0004672">
    <property type="term" value="F:protein kinase activity"/>
    <property type="evidence" value="ECO:0007669"/>
    <property type="project" value="InterPro"/>
</dbReference>
<dbReference type="FunFam" id="1.10.510.10:FF:001544">
    <property type="entry name" value="Protein CBG12075"/>
    <property type="match status" value="1"/>
</dbReference>
<comment type="caution">
    <text evidence="10">The sequence shown here is derived from an EMBL/GenBank/DDBJ whole genome shotgun (WGS) entry which is preliminary data.</text>
</comment>
<evidence type="ECO:0000256" key="8">
    <source>
        <dbReference type="SAM" id="MobiDB-lite"/>
    </source>
</evidence>
<dbReference type="PROSITE" id="PS00108">
    <property type="entry name" value="PROTEIN_KINASE_ST"/>
    <property type="match status" value="1"/>
</dbReference>
<feature type="domain" description="Protein kinase" evidence="9">
    <location>
        <begin position="835"/>
        <end position="1133"/>
    </location>
</feature>
<feature type="region of interest" description="Disordered" evidence="8">
    <location>
        <begin position="754"/>
        <end position="784"/>
    </location>
</feature>
<feature type="region of interest" description="Disordered" evidence="8">
    <location>
        <begin position="521"/>
        <end position="545"/>
    </location>
</feature>
<dbReference type="PANTHER" id="PTHR14030:SF4">
    <property type="entry name" value="BUB1 KINASE, ISOFORM A-RELATED"/>
    <property type="match status" value="1"/>
</dbReference>
<dbReference type="SMART" id="SM00220">
    <property type="entry name" value="S_TKc"/>
    <property type="match status" value="1"/>
</dbReference>
<feature type="compositionally biased region" description="Polar residues" evidence="8">
    <location>
        <begin position="620"/>
        <end position="637"/>
    </location>
</feature>
<gene>
    <name evidence="10" type="ORF">CAMP_LOCUS7304</name>
</gene>
<dbReference type="PROSITE" id="PS00107">
    <property type="entry name" value="PROTEIN_KINASE_ATP"/>
    <property type="match status" value="1"/>
</dbReference>
<dbReference type="SUPFAM" id="SSF56112">
    <property type="entry name" value="Protein kinase-like (PK-like)"/>
    <property type="match status" value="1"/>
</dbReference>
<dbReference type="GO" id="GO:0005524">
    <property type="term" value="F:ATP binding"/>
    <property type="evidence" value="ECO:0007669"/>
    <property type="project" value="UniProtKB-UniRule"/>
</dbReference>
<feature type="binding site" evidence="7">
    <location>
        <position position="863"/>
    </location>
    <ligand>
        <name>ATP</name>
        <dbReference type="ChEBI" id="CHEBI:30616"/>
    </ligand>
</feature>
<dbReference type="Gene3D" id="1.10.510.10">
    <property type="entry name" value="Transferase(Phosphotransferase) domain 1"/>
    <property type="match status" value="1"/>
</dbReference>
<evidence type="ECO:0000256" key="7">
    <source>
        <dbReference type="PROSITE-ProRule" id="PRU10141"/>
    </source>
</evidence>
<dbReference type="InterPro" id="IPR015661">
    <property type="entry name" value="Bub1/Mad3"/>
</dbReference>
<evidence type="ECO:0000259" key="9">
    <source>
        <dbReference type="PROSITE" id="PS50011"/>
    </source>
</evidence>
<dbReference type="GO" id="GO:0051754">
    <property type="term" value="P:meiotic sister chromatid cohesion, centromeric"/>
    <property type="evidence" value="ECO:0007669"/>
    <property type="project" value="TreeGrafter"/>
</dbReference>
<dbReference type="EMBL" id="CANHGI010000003">
    <property type="protein sequence ID" value="CAI5444667.1"/>
    <property type="molecule type" value="Genomic_DNA"/>
</dbReference>
<evidence type="ECO:0000256" key="3">
    <source>
        <dbReference type="ARBA" id="ARBA00022741"/>
    </source>
</evidence>
<dbReference type="PANTHER" id="PTHR14030">
    <property type="entry name" value="MITOTIC CHECKPOINT SERINE/THREONINE-PROTEIN KINASE BUB1"/>
    <property type="match status" value="1"/>
</dbReference>
<protein>
    <recommendedName>
        <fullName evidence="9">Protein kinase domain-containing protein</fullName>
    </recommendedName>
</protein>
<evidence type="ECO:0000256" key="5">
    <source>
        <dbReference type="ARBA" id="ARBA00022840"/>
    </source>
</evidence>
<evidence type="ECO:0000256" key="1">
    <source>
        <dbReference type="ARBA" id="ARBA00004629"/>
    </source>
</evidence>
<dbReference type="PROSITE" id="PS50011">
    <property type="entry name" value="PROTEIN_KINASE_DOM"/>
    <property type="match status" value="1"/>
</dbReference>
<keyword evidence="11" id="KW-1185">Reference proteome</keyword>
<dbReference type="GO" id="GO:0000776">
    <property type="term" value="C:kinetochore"/>
    <property type="evidence" value="ECO:0007669"/>
    <property type="project" value="UniProtKB-KW"/>
</dbReference>
<evidence type="ECO:0000256" key="4">
    <source>
        <dbReference type="ARBA" id="ARBA00022838"/>
    </source>
</evidence>
<evidence type="ECO:0000313" key="11">
    <source>
        <dbReference type="Proteomes" id="UP001152747"/>
    </source>
</evidence>
<dbReference type="InterPro" id="IPR011009">
    <property type="entry name" value="Kinase-like_dom_sf"/>
</dbReference>
<dbReference type="InterPro" id="IPR008271">
    <property type="entry name" value="Ser/Thr_kinase_AS"/>
</dbReference>
<reference evidence="10" key="1">
    <citation type="submission" date="2022-11" db="EMBL/GenBank/DDBJ databases">
        <authorList>
            <person name="Kikuchi T."/>
        </authorList>
    </citation>
    <scope>NUCLEOTIDE SEQUENCE</scope>
    <source>
        <strain evidence="10">PS1010</strain>
    </source>
</reference>